<dbReference type="InterPro" id="IPR006533">
    <property type="entry name" value="T6SS_Vgr_RhsGE"/>
</dbReference>
<dbReference type="EMBL" id="CP013232">
    <property type="protein sequence ID" value="AMO97771.1"/>
    <property type="molecule type" value="Genomic_DNA"/>
</dbReference>
<feature type="domain" description="DUF2345" evidence="4">
    <location>
        <begin position="647"/>
        <end position="794"/>
    </location>
</feature>
<proteinExistence type="inferred from homology"/>
<dbReference type="Pfam" id="PF04717">
    <property type="entry name" value="Phage_base_V"/>
    <property type="match status" value="1"/>
</dbReference>
<dbReference type="PATRIC" id="fig|158899.10.peg.5125"/>
<dbReference type="AlphaFoldDB" id="A0A127PK30"/>
<evidence type="ECO:0000313" key="7">
    <source>
        <dbReference type="Proteomes" id="UP000072421"/>
    </source>
</evidence>
<feature type="compositionally biased region" description="Basic and acidic residues" evidence="2">
    <location>
        <begin position="885"/>
        <end position="895"/>
    </location>
</feature>
<protein>
    <submittedName>
        <fullName evidence="6">Rhs element Vgr family protein</fullName>
    </submittedName>
</protein>
<evidence type="ECO:0000259" key="4">
    <source>
        <dbReference type="Pfam" id="PF10106"/>
    </source>
</evidence>
<evidence type="ECO:0000313" key="6">
    <source>
        <dbReference type="EMBL" id="AMO97771.1"/>
    </source>
</evidence>
<evidence type="ECO:0000259" key="3">
    <source>
        <dbReference type="Pfam" id="PF04717"/>
    </source>
</evidence>
<dbReference type="Pfam" id="PF13296">
    <property type="entry name" value="T6SS_Vgr"/>
    <property type="match status" value="1"/>
</dbReference>
<dbReference type="InterPro" id="IPR017847">
    <property type="entry name" value="T6SS_RhsGE_Vgr_subset"/>
</dbReference>
<dbReference type="NCBIfam" id="TIGR03361">
    <property type="entry name" value="VI_Rhs_Vgr"/>
    <property type="match status" value="1"/>
</dbReference>
<dbReference type="SUPFAM" id="SSF69349">
    <property type="entry name" value="Phage fibre proteins"/>
    <property type="match status" value="1"/>
</dbReference>
<evidence type="ECO:0000256" key="1">
    <source>
        <dbReference type="ARBA" id="ARBA00005558"/>
    </source>
</evidence>
<dbReference type="Gene3D" id="4.10.220.110">
    <property type="match status" value="1"/>
</dbReference>
<dbReference type="NCBIfam" id="TIGR01646">
    <property type="entry name" value="vgr_GE"/>
    <property type="match status" value="1"/>
</dbReference>
<feature type="domain" description="Putative type VI secretion system Rhs element associated Vgr" evidence="5">
    <location>
        <begin position="510"/>
        <end position="615"/>
    </location>
</feature>
<dbReference type="SUPFAM" id="SSF69279">
    <property type="entry name" value="Phage tail proteins"/>
    <property type="match status" value="2"/>
</dbReference>
<dbReference type="Gene3D" id="3.55.50.10">
    <property type="entry name" value="Baseplate protein-like domains"/>
    <property type="match status" value="1"/>
</dbReference>
<comment type="similarity">
    <text evidence="1">Belongs to the VgrG protein family.</text>
</comment>
<dbReference type="InterPro" id="IPR028244">
    <property type="entry name" value="T6SS_Rhs_Vgr_dom"/>
</dbReference>
<dbReference type="SUPFAM" id="SSF69255">
    <property type="entry name" value="gp5 N-terminal domain-like"/>
    <property type="match status" value="1"/>
</dbReference>
<feature type="domain" description="Gp5/Type VI secretion system Vgr protein OB-fold" evidence="3">
    <location>
        <begin position="411"/>
        <end position="478"/>
    </location>
</feature>
<dbReference type="Gene3D" id="2.40.50.230">
    <property type="entry name" value="Gp5 N-terminal domain"/>
    <property type="match status" value="1"/>
</dbReference>
<dbReference type="Gene3D" id="2.30.110.50">
    <property type="match status" value="1"/>
</dbReference>
<feature type="region of interest" description="Disordered" evidence="2">
    <location>
        <begin position="879"/>
        <end position="903"/>
    </location>
</feature>
<dbReference type="Pfam" id="PF10106">
    <property type="entry name" value="DUF2345"/>
    <property type="match status" value="1"/>
</dbReference>
<evidence type="ECO:0000256" key="2">
    <source>
        <dbReference type="SAM" id="MobiDB-lite"/>
    </source>
</evidence>
<dbReference type="RefSeq" id="WP_236904464.1">
    <property type="nucleotide sequence ID" value="NZ_CP013232.1"/>
</dbReference>
<reference evidence="6 7" key="1">
    <citation type="submission" date="2015-11" db="EMBL/GenBank/DDBJ databases">
        <title>Exploring the genomic traits of fungus-feeding bacterial genus Collimonas.</title>
        <authorList>
            <person name="Song C."/>
            <person name="Schmidt R."/>
            <person name="de Jager V."/>
            <person name="Krzyzanowska D."/>
            <person name="Jongedijk E."/>
            <person name="Cankar K."/>
            <person name="Beekwilder J."/>
            <person name="van Veen A."/>
            <person name="de Boer W."/>
            <person name="van Veen J.A."/>
            <person name="Garbeva P."/>
        </authorList>
    </citation>
    <scope>NUCLEOTIDE SEQUENCE [LARGE SCALE GENOMIC DNA]</scope>
    <source>
        <strain evidence="6 7">Ter6</strain>
    </source>
</reference>
<name>A0A127PK30_9BURK</name>
<dbReference type="InterPro" id="IPR037026">
    <property type="entry name" value="Vgr_OB-fold_dom_sf"/>
</dbReference>
<sequence length="903" mass="99045">MSNVLQSLQSLISGRQTSRILRLSFPHDDGPSAQLLVNKLDAAESLSRDFAFTVELLSDDASLALKDLQGKLFNVELVRADGSLRYFSGYCFEFRLLKTDGSISFYQARLGPWLQYLRLRKDNYIFHGKTLREQTESIFSDYGTHPDWDVRVRGEDVAMTDACQFNESDFNYLHRRWEAAGWSYWYEHSDKGHKLILTDDTTQAAAVDNGPEIRFQRHGGAIEEDGIGDWSPVRQIVPGSVSLAGFNFKSPVPGNVGVPTLNKQGDVLNIESYEYTGAYGFKGNQDGDKQAQLRMEEIEAAGKHFEAKGNNRSVLPGRYFRLTNHFAFNPFGSHAEAGKSEFLILTVHHKATNNYLQQASDKADYSNELTCIRKTIPWRPGRGFNSTATKIQAPQTATVVGPSGQDSIYTDEYGRIRVQFHWDRIGNNDEKSSAWIRVASSWAGSELGAAAIPRVGSEVIVQWLDGNPDRPLVTGSVYNQRNMPPWKLATQQSLMGLRSRELTPNGGNQAGGRSNHLILDDTNAKIQAQLKSDHQHSQLSLGNITRIEDNAGRKDARGEGWELRTDGHGVARSAKGMLITTEGRSNAASHMKDMGETVQRLTSARDQHETLAEMAQQAGAQEKQGQQADVAQILKTQNEAIKGGTAKEGSFPELSAPHLVLASPAGIETTTAQSTHIASDEHTAITTGKSLSIASGDSLFASIKNTFRLFVQKANIKLTAGTGDIDMQALSDSINLLSKLNITHTANRITITAKEEVLINGGGSYVKYNAAGIEHGTNGNYVAHAATHSLPGPKSLPAVMPDFSKGGPPYSLRWKVLSAVDGEPGHSVDVVAREHGETGAIVETKTGDDGRNDRHKDEETPTVYTALLGSGEWVVHTSLEDDPQQLERADWHNQEAVDPNEEA</sequence>
<dbReference type="InterPro" id="IPR006531">
    <property type="entry name" value="Gp5/Vgr_OB"/>
</dbReference>
<organism evidence="6">
    <name type="scientific">Collimonas fungivorans</name>
    <dbReference type="NCBI Taxonomy" id="158899"/>
    <lineage>
        <taxon>Bacteria</taxon>
        <taxon>Pseudomonadati</taxon>
        <taxon>Pseudomonadota</taxon>
        <taxon>Betaproteobacteria</taxon>
        <taxon>Burkholderiales</taxon>
        <taxon>Oxalobacteraceae</taxon>
        <taxon>Collimonas</taxon>
    </lineage>
</organism>
<gene>
    <name evidence="6" type="ORF">CFter6_5201</name>
</gene>
<evidence type="ECO:0000259" key="5">
    <source>
        <dbReference type="Pfam" id="PF13296"/>
    </source>
</evidence>
<dbReference type="Proteomes" id="UP000072421">
    <property type="component" value="Chromosome"/>
</dbReference>
<dbReference type="Pfam" id="PF05954">
    <property type="entry name" value="Phage_GPD"/>
    <property type="match status" value="1"/>
</dbReference>
<accession>A0A127PK30</accession>
<dbReference type="InterPro" id="IPR018769">
    <property type="entry name" value="VgrG2_DUF2345"/>
</dbReference>